<dbReference type="Pfam" id="PF03301">
    <property type="entry name" value="Trp_dioxygenase"/>
    <property type="match status" value="2"/>
</dbReference>
<sequence length="265" mass="29775">MADENITYGSYLRLDELLDCQRPRTDAHDELLFVIIHQVYELWFKQILHEAGLLQRRLAEGGSAGALRTARRITKILKTIVGQMDVLETMTPRQFATFRDELGTSSGFQSAQFRELEAVLGRRAFPASDLRDDARLRAAVRRPSLLDSLLRYLAVQGYAVPHAALERNVAEPWLPDPDLQKVLLEVYADENGPAAEVCEALVDIDEGVQEWRYRHVKMVERTIGAKLGTGGSAGADYLRSTLFAPAFPDLWEVRSQIEETVVHGA</sequence>
<dbReference type="GO" id="GO:0004833">
    <property type="term" value="F:L-tryptophan 2,3-dioxygenase activity"/>
    <property type="evidence" value="ECO:0007669"/>
    <property type="project" value="UniProtKB-UniRule"/>
</dbReference>
<keyword evidence="1" id="KW-0349">Heme</keyword>
<reference evidence="2 3" key="1">
    <citation type="submission" date="2020-08" db="EMBL/GenBank/DDBJ databases">
        <title>Genomic Encyclopedia of Type Strains, Phase IV (KMG-IV): sequencing the most valuable type-strain genomes for metagenomic binning, comparative biology and taxonomic classification.</title>
        <authorList>
            <person name="Goeker M."/>
        </authorList>
    </citation>
    <scope>NUCLEOTIDE SEQUENCE [LARGE SCALE GENOMIC DNA]</scope>
    <source>
        <strain evidence="2 3">DSM 44197</strain>
    </source>
</reference>
<feature type="binding site" evidence="1">
    <location>
        <position position="99"/>
    </location>
    <ligand>
        <name>substrate</name>
    </ligand>
</feature>
<comment type="similarity">
    <text evidence="1">Belongs to the tryptophan 2,3-dioxygenase family.</text>
</comment>
<dbReference type="GO" id="GO:0020037">
    <property type="term" value="F:heme binding"/>
    <property type="evidence" value="ECO:0007669"/>
    <property type="project" value="UniProtKB-UniRule"/>
</dbReference>
<dbReference type="UniPathway" id="UPA00333">
    <property type="reaction ID" value="UER00453"/>
</dbReference>
<comment type="cofactor">
    <cofactor evidence="1">
        <name>heme</name>
        <dbReference type="ChEBI" id="CHEBI:30413"/>
    </cofactor>
    <text evidence="1">Binds 1 heme group per subunit.</text>
</comment>
<comment type="caution">
    <text evidence="1">Lacks conserved residue(s) required for the propagation of feature annotation.</text>
</comment>
<comment type="pathway">
    <text evidence="1">Amino-acid degradation; L-tryptophan degradation via kynurenine pathway; L-kynurenine from L-tryptophan: step 1/2.</text>
</comment>
<dbReference type="GO" id="GO:0019442">
    <property type="term" value="P:L-tryptophan catabolic process to acetyl-CoA"/>
    <property type="evidence" value="ECO:0007669"/>
    <property type="project" value="TreeGrafter"/>
</dbReference>
<dbReference type="Gene3D" id="1.20.58.480">
    <property type="match status" value="1"/>
</dbReference>
<organism evidence="2 3">
    <name type="scientific">Actinomadura namibiensis</name>
    <dbReference type="NCBI Taxonomy" id="182080"/>
    <lineage>
        <taxon>Bacteria</taxon>
        <taxon>Bacillati</taxon>
        <taxon>Actinomycetota</taxon>
        <taxon>Actinomycetes</taxon>
        <taxon>Streptosporangiales</taxon>
        <taxon>Thermomonosporaceae</taxon>
        <taxon>Actinomadura</taxon>
    </lineage>
</organism>
<accession>A0A7W3LW42</accession>
<evidence type="ECO:0000313" key="3">
    <source>
        <dbReference type="Proteomes" id="UP000572680"/>
    </source>
</evidence>
<keyword evidence="1 2" id="KW-0560">Oxidoreductase</keyword>
<dbReference type="PANTHER" id="PTHR10138">
    <property type="entry name" value="TRYPTOPHAN 2,3-DIOXYGENASE"/>
    <property type="match status" value="1"/>
</dbReference>
<comment type="caution">
    <text evidence="2">The sequence shown here is derived from an EMBL/GenBank/DDBJ whole genome shotgun (WGS) entry which is preliminary data.</text>
</comment>
<feature type="binding site" evidence="1">
    <location>
        <begin position="33"/>
        <end position="37"/>
    </location>
    <ligand>
        <name>substrate</name>
    </ligand>
</feature>
<proteinExistence type="inferred from homology"/>
<dbReference type="AlphaFoldDB" id="A0A7W3LW42"/>
<gene>
    <name evidence="1" type="primary">kynA</name>
    <name evidence="2" type="ORF">HNR61_007016</name>
</gene>
<protein>
    <recommendedName>
        <fullName evidence="1">Tryptophan 2,3-dioxygenase</fullName>
        <shortName evidence="1">TDO</shortName>
        <ecNumber evidence="1">1.13.11.11</ecNumber>
    </recommendedName>
    <alternativeName>
        <fullName evidence="1">Tryptamin 2,3-dioxygenase</fullName>
    </alternativeName>
    <alternativeName>
        <fullName evidence="1">Tryptophan oxygenase</fullName>
        <shortName evidence="1">TO</shortName>
        <shortName evidence="1">TRPO</shortName>
    </alternativeName>
    <alternativeName>
        <fullName evidence="1">Tryptophan pyrrolase</fullName>
    </alternativeName>
    <alternativeName>
        <fullName evidence="1">Tryptophanase</fullName>
    </alternativeName>
</protein>
<comment type="function">
    <text evidence="1">Heme-dependent dioxygenase that catalyzes the oxidative cleavage of the L-tryptophan (L-Trp) pyrrole ring and converts L-tryptophan to N-formyl-L-kynurenine. Catalyzes the oxidative cleavage of the indole moiety.</text>
</comment>
<dbReference type="RefSeq" id="WP_182847336.1">
    <property type="nucleotide sequence ID" value="NZ_BAAALP010000002.1"/>
</dbReference>
<comment type="subunit">
    <text evidence="1">Homotetramer.</text>
</comment>
<dbReference type="InterPro" id="IPR037217">
    <property type="entry name" value="Trp/Indoleamine_2_3_dOase-like"/>
</dbReference>
<feature type="binding site" description="axial binding residue" evidence="1">
    <location>
        <position position="215"/>
    </location>
    <ligand>
        <name>heme</name>
        <dbReference type="ChEBI" id="CHEBI:30413"/>
    </ligand>
    <ligandPart>
        <name>Fe</name>
        <dbReference type="ChEBI" id="CHEBI:18248"/>
    </ligandPart>
</feature>
<dbReference type="EC" id="1.13.11.11" evidence="1"/>
<dbReference type="SUPFAM" id="SSF140959">
    <property type="entry name" value="Indolic compounds 2,3-dioxygenase-like"/>
    <property type="match status" value="1"/>
</dbReference>
<comment type="catalytic activity">
    <reaction evidence="1">
        <text>L-tryptophan + O2 = N-formyl-L-kynurenine</text>
        <dbReference type="Rhea" id="RHEA:24536"/>
        <dbReference type="ChEBI" id="CHEBI:15379"/>
        <dbReference type="ChEBI" id="CHEBI:57912"/>
        <dbReference type="ChEBI" id="CHEBI:58629"/>
        <dbReference type="EC" id="1.13.11.11"/>
    </reaction>
</comment>
<dbReference type="PANTHER" id="PTHR10138:SF0">
    <property type="entry name" value="TRYPTOPHAN 2,3-DIOXYGENASE"/>
    <property type="match status" value="1"/>
</dbReference>
<dbReference type="Proteomes" id="UP000572680">
    <property type="component" value="Unassembled WGS sequence"/>
</dbReference>
<keyword evidence="1 2" id="KW-0223">Dioxygenase</keyword>
<name>A0A7W3LW42_ACTNM</name>
<evidence type="ECO:0000256" key="1">
    <source>
        <dbReference type="HAMAP-Rule" id="MF_01972"/>
    </source>
</evidence>
<dbReference type="GO" id="GO:0019441">
    <property type="term" value="P:L-tryptophan catabolic process to kynurenine"/>
    <property type="evidence" value="ECO:0007669"/>
    <property type="project" value="UniProtKB-UniRule"/>
</dbReference>
<keyword evidence="3" id="KW-1185">Reference proteome</keyword>
<feature type="binding site" evidence="1">
    <location>
        <position position="229"/>
    </location>
    <ligand>
        <name>substrate</name>
    </ligand>
</feature>
<keyword evidence="1" id="KW-0823">Tryptophan catabolism</keyword>
<evidence type="ECO:0000313" key="2">
    <source>
        <dbReference type="EMBL" id="MBA8955342.1"/>
    </source>
</evidence>
<dbReference type="HAMAP" id="MF_01972">
    <property type="entry name" value="T23O"/>
    <property type="match status" value="1"/>
</dbReference>
<dbReference type="InterPro" id="IPR004981">
    <property type="entry name" value="Trp_2_3_dOase"/>
</dbReference>
<keyword evidence="1" id="KW-0479">Metal-binding</keyword>
<dbReference type="EMBL" id="JACJIA010000011">
    <property type="protein sequence ID" value="MBA8955342.1"/>
    <property type="molecule type" value="Genomic_DNA"/>
</dbReference>
<keyword evidence="1" id="KW-0408">Iron</keyword>
<dbReference type="GO" id="GO:0046872">
    <property type="term" value="F:metal ion binding"/>
    <property type="evidence" value="ECO:0007669"/>
    <property type="project" value="UniProtKB-KW"/>
</dbReference>